<feature type="domain" description="Siroheme synthase central" evidence="7">
    <location>
        <begin position="119"/>
        <end position="144"/>
    </location>
</feature>
<dbReference type="GO" id="GO:0043115">
    <property type="term" value="F:precorrin-2 dehydrogenase activity"/>
    <property type="evidence" value="ECO:0007669"/>
    <property type="project" value="UniProtKB-EC"/>
</dbReference>
<dbReference type="InterPro" id="IPR028281">
    <property type="entry name" value="Sirohaem_synthase_central"/>
</dbReference>
<name>A0A7C3SHU4_9BACT</name>
<keyword evidence="3" id="KW-0560">Oxidoreductase</keyword>
<evidence type="ECO:0000259" key="7">
    <source>
        <dbReference type="Pfam" id="PF14824"/>
    </source>
</evidence>
<dbReference type="InterPro" id="IPR042518">
    <property type="entry name" value="SirC_C"/>
</dbReference>
<dbReference type="Gene3D" id="1.10.8.610">
    <property type="entry name" value="SirC, precorrin-2 dehydrogenase, C-terminal helical domain-like"/>
    <property type="match status" value="1"/>
</dbReference>
<dbReference type="UniPathway" id="UPA00262">
    <property type="reaction ID" value="UER00222"/>
</dbReference>
<protein>
    <recommendedName>
        <fullName evidence="2">precorrin-2 dehydrogenase</fullName>
        <ecNumber evidence="2">1.3.1.76</ecNumber>
    </recommendedName>
</protein>
<dbReference type="Pfam" id="PF14824">
    <property type="entry name" value="Sirohm_synth_M"/>
    <property type="match status" value="1"/>
</dbReference>
<comment type="caution">
    <text evidence="8">The sequence shown here is derived from an EMBL/GenBank/DDBJ whole genome shotgun (WGS) entry which is preliminary data.</text>
</comment>
<evidence type="ECO:0000256" key="6">
    <source>
        <dbReference type="ARBA" id="ARBA00047561"/>
    </source>
</evidence>
<keyword evidence="5" id="KW-0627">Porphyrin biosynthesis</keyword>
<evidence type="ECO:0000256" key="3">
    <source>
        <dbReference type="ARBA" id="ARBA00023002"/>
    </source>
</evidence>
<dbReference type="Gene3D" id="3.40.50.720">
    <property type="entry name" value="NAD(P)-binding Rossmann-like Domain"/>
    <property type="match status" value="1"/>
</dbReference>
<evidence type="ECO:0000256" key="4">
    <source>
        <dbReference type="ARBA" id="ARBA00023027"/>
    </source>
</evidence>
<evidence type="ECO:0000256" key="1">
    <source>
        <dbReference type="ARBA" id="ARBA00005010"/>
    </source>
</evidence>
<dbReference type="PANTHER" id="PTHR35330:SF1">
    <property type="entry name" value="SIROHEME BIOSYNTHESIS PROTEIN MET8"/>
    <property type="match status" value="1"/>
</dbReference>
<evidence type="ECO:0000313" key="8">
    <source>
        <dbReference type="EMBL" id="HGB14023.1"/>
    </source>
</evidence>
<dbReference type="EC" id="1.3.1.76" evidence="2"/>
<dbReference type="GO" id="GO:0004325">
    <property type="term" value="F:ferrochelatase activity"/>
    <property type="evidence" value="ECO:0007669"/>
    <property type="project" value="InterPro"/>
</dbReference>
<keyword evidence="4" id="KW-0520">NAD</keyword>
<comment type="pathway">
    <text evidence="1">Porphyrin-containing compound metabolism; siroheme biosynthesis; sirohydrochlorin from precorrin-2: step 1/1.</text>
</comment>
<dbReference type="AlphaFoldDB" id="A0A7C3SHU4"/>
<accession>A0A7C3SHU4</accession>
<comment type="catalytic activity">
    <reaction evidence="6">
        <text>precorrin-2 + NAD(+) = sirohydrochlorin + NADH + 2 H(+)</text>
        <dbReference type="Rhea" id="RHEA:15613"/>
        <dbReference type="ChEBI" id="CHEBI:15378"/>
        <dbReference type="ChEBI" id="CHEBI:57540"/>
        <dbReference type="ChEBI" id="CHEBI:57945"/>
        <dbReference type="ChEBI" id="CHEBI:58351"/>
        <dbReference type="ChEBI" id="CHEBI:58827"/>
        <dbReference type="EC" id="1.3.1.76"/>
    </reaction>
</comment>
<dbReference type="SUPFAM" id="SSF51735">
    <property type="entry name" value="NAD(P)-binding Rossmann-fold domains"/>
    <property type="match status" value="1"/>
</dbReference>
<dbReference type="InterPro" id="IPR036291">
    <property type="entry name" value="NAD(P)-bd_dom_sf"/>
</dbReference>
<gene>
    <name evidence="8" type="ORF">ENV62_02115</name>
</gene>
<dbReference type="EMBL" id="DTHB01000016">
    <property type="protein sequence ID" value="HGB14023.1"/>
    <property type="molecule type" value="Genomic_DNA"/>
</dbReference>
<dbReference type="PANTHER" id="PTHR35330">
    <property type="entry name" value="SIROHEME BIOSYNTHESIS PROTEIN MET8"/>
    <property type="match status" value="1"/>
</dbReference>
<evidence type="ECO:0000256" key="2">
    <source>
        <dbReference type="ARBA" id="ARBA00012400"/>
    </source>
</evidence>
<sequence length="234" mass="25544">MKTYPIFAVIEDLPCMVVGGGPVGERKVRDLLEAGAQVTIVSRELTPGLAELVHQGKIHYLKDAFRPEYLEGMVLVIGATDDREVNVKVSAAARARNIWVNIVDAPELCTFIVPAQVRRGALTIAISTGGTSPALARRLREDLEVQFGPEYGPYLDLLGAVRKKILETRRGHPDNAALFHRLATAPLRSAIVQGDRVEVLRLLTEVLGTSLSPETLQELVDETLGEPPWPLVAD</sequence>
<organism evidence="8">
    <name type="scientific">Desulfobacca acetoxidans</name>
    <dbReference type="NCBI Taxonomy" id="60893"/>
    <lineage>
        <taxon>Bacteria</taxon>
        <taxon>Pseudomonadati</taxon>
        <taxon>Thermodesulfobacteriota</taxon>
        <taxon>Desulfobaccia</taxon>
        <taxon>Desulfobaccales</taxon>
        <taxon>Desulfobaccaceae</taxon>
        <taxon>Desulfobacca</taxon>
    </lineage>
</organism>
<dbReference type="InterPro" id="IPR028161">
    <property type="entry name" value="Met8-like"/>
</dbReference>
<evidence type="ECO:0000256" key="5">
    <source>
        <dbReference type="ARBA" id="ARBA00023244"/>
    </source>
</evidence>
<dbReference type="InterPro" id="IPR006367">
    <property type="entry name" value="Sirohaem_synthase_N"/>
</dbReference>
<dbReference type="Pfam" id="PF13241">
    <property type="entry name" value="NAD_binding_7"/>
    <property type="match status" value="1"/>
</dbReference>
<dbReference type="GO" id="GO:0019354">
    <property type="term" value="P:siroheme biosynthetic process"/>
    <property type="evidence" value="ECO:0007669"/>
    <property type="project" value="UniProtKB-UniPathway"/>
</dbReference>
<dbReference type="NCBIfam" id="TIGR01470">
    <property type="entry name" value="cysG_Nterm"/>
    <property type="match status" value="1"/>
</dbReference>
<proteinExistence type="predicted"/>
<dbReference type="SUPFAM" id="SSF75615">
    <property type="entry name" value="Siroheme synthase middle domains-like"/>
    <property type="match status" value="1"/>
</dbReference>
<reference evidence="8" key="1">
    <citation type="journal article" date="2020" name="mSystems">
        <title>Genome- and Community-Level Interaction Insights into Carbon Utilization and Element Cycling Functions of Hydrothermarchaeota in Hydrothermal Sediment.</title>
        <authorList>
            <person name="Zhou Z."/>
            <person name="Liu Y."/>
            <person name="Xu W."/>
            <person name="Pan J."/>
            <person name="Luo Z.H."/>
            <person name="Li M."/>
        </authorList>
    </citation>
    <scope>NUCLEOTIDE SEQUENCE [LARGE SCALE GENOMIC DNA]</scope>
    <source>
        <strain evidence="8">SpSt-776</strain>
    </source>
</reference>